<dbReference type="Proteomes" id="UP000838412">
    <property type="component" value="Chromosome 1"/>
</dbReference>
<dbReference type="InterPro" id="IPR050186">
    <property type="entry name" value="TPT_transporter"/>
</dbReference>
<dbReference type="SUPFAM" id="SSF103481">
    <property type="entry name" value="Multidrug resistance efflux transporter EmrE"/>
    <property type="match status" value="1"/>
</dbReference>
<comment type="subcellular location">
    <subcellularLocation>
        <location evidence="1">Membrane</location>
        <topology evidence="1">Multi-pass membrane protein</topology>
    </subcellularLocation>
</comment>
<protein>
    <submittedName>
        <fullName evidence="9">SLC35E4 protein</fullName>
    </submittedName>
</protein>
<feature type="transmembrane region" description="Helical" evidence="7">
    <location>
        <begin position="196"/>
        <end position="214"/>
    </location>
</feature>
<organism evidence="9 10">
    <name type="scientific">Branchiostoma lanceolatum</name>
    <name type="common">Common lancelet</name>
    <name type="synonym">Amphioxus lanceolatum</name>
    <dbReference type="NCBI Taxonomy" id="7740"/>
    <lineage>
        <taxon>Eukaryota</taxon>
        <taxon>Metazoa</taxon>
        <taxon>Chordata</taxon>
        <taxon>Cephalochordata</taxon>
        <taxon>Leptocardii</taxon>
        <taxon>Amphioxiformes</taxon>
        <taxon>Branchiostomatidae</taxon>
        <taxon>Branchiostoma</taxon>
    </lineage>
</organism>
<keyword evidence="10" id="KW-1185">Reference proteome</keyword>
<evidence type="ECO:0000256" key="4">
    <source>
        <dbReference type="ARBA" id="ARBA00023136"/>
    </source>
</evidence>
<evidence type="ECO:0000256" key="6">
    <source>
        <dbReference type="ARBA" id="ARBA00093775"/>
    </source>
</evidence>
<reference evidence="9" key="1">
    <citation type="submission" date="2022-01" db="EMBL/GenBank/DDBJ databases">
        <authorList>
            <person name="Braso-Vives M."/>
        </authorList>
    </citation>
    <scope>NUCLEOTIDE SEQUENCE</scope>
</reference>
<feature type="transmembrane region" description="Helical" evidence="7">
    <location>
        <begin position="56"/>
        <end position="75"/>
    </location>
</feature>
<dbReference type="GO" id="GO:0016020">
    <property type="term" value="C:membrane"/>
    <property type="evidence" value="ECO:0007669"/>
    <property type="project" value="UniProtKB-SubCell"/>
</dbReference>
<feature type="transmembrane region" description="Helical" evidence="7">
    <location>
        <begin position="87"/>
        <end position="107"/>
    </location>
</feature>
<keyword evidence="2 7" id="KW-0812">Transmembrane</keyword>
<comment type="function">
    <text evidence="5">Putative transporter.</text>
</comment>
<evidence type="ECO:0000256" key="1">
    <source>
        <dbReference type="ARBA" id="ARBA00004141"/>
    </source>
</evidence>
<evidence type="ECO:0000259" key="8">
    <source>
        <dbReference type="Pfam" id="PF03151"/>
    </source>
</evidence>
<evidence type="ECO:0000256" key="2">
    <source>
        <dbReference type="ARBA" id="ARBA00022692"/>
    </source>
</evidence>
<name>A0A8J9VVS4_BRALA</name>
<dbReference type="InterPro" id="IPR037185">
    <property type="entry name" value="EmrE-like"/>
</dbReference>
<feature type="transmembrane region" description="Helical" evidence="7">
    <location>
        <begin position="220"/>
        <end position="242"/>
    </location>
</feature>
<evidence type="ECO:0000256" key="7">
    <source>
        <dbReference type="SAM" id="Phobius"/>
    </source>
</evidence>
<keyword evidence="4 7" id="KW-0472">Membrane</keyword>
<dbReference type="PANTHER" id="PTHR11132">
    <property type="entry name" value="SOLUTE CARRIER FAMILY 35"/>
    <property type="match status" value="1"/>
</dbReference>
<sequence>MAVSRTRRSYFNNNNKIKPESKMGGGVQIIGALDYGSFAEGQDAGAVMALLSDIRFMTYASILAWFALGIGMTNVNKWILSHHSFPYPLFLTTLHMLASFLVDYVVIRFTDLGAAYGEPDKRLQLPKQLERKILILSVVFSTSVALGNVGLNYLYVSFTKMIAATAPLFTIILARVLMGVRFLVIRDVVCNRPSKYVYCSMVPICMGALLNTVGEVNFHMLGFIATLLSTILRAAKSILQGVLLKDERMDSIRLLYHMSIPSFFLLLFLTLVFESSAVYDEDLHNNPTLWALILLSCISAVGYNTMTFVVTYYTSAVTLQVLGNVNMLVNVVVSVLIFQNTVTATSVAGILVTLLGILMYQRANQIKKFFQMVNRCTGGLEKE</sequence>
<evidence type="ECO:0000256" key="3">
    <source>
        <dbReference type="ARBA" id="ARBA00022989"/>
    </source>
</evidence>
<feature type="domain" description="Sugar phosphate transporter" evidence="8">
    <location>
        <begin position="62"/>
        <end position="360"/>
    </location>
</feature>
<feature type="transmembrane region" description="Helical" evidence="7">
    <location>
        <begin position="254"/>
        <end position="273"/>
    </location>
</feature>
<accession>A0A8J9VVS4</accession>
<dbReference type="OrthoDB" id="10261634at2759"/>
<feature type="transmembrane region" description="Helical" evidence="7">
    <location>
        <begin position="161"/>
        <end position="184"/>
    </location>
</feature>
<dbReference type="AlphaFoldDB" id="A0A8J9VVS4"/>
<dbReference type="InterPro" id="IPR004853">
    <property type="entry name" value="Sugar_P_trans_dom"/>
</dbReference>
<evidence type="ECO:0000256" key="5">
    <source>
        <dbReference type="ARBA" id="ARBA00093767"/>
    </source>
</evidence>
<dbReference type="EMBL" id="OV696686">
    <property type="protein sequence ID" value="CAH1233146.1"/>
    <property type="molecule type" value="Genomic_DNA"/>
</dbReference>
<proteinExistence type="inferred from homology"/>
<dbReference type="Pfam" id="PF03151">
    <property type="entry name" value="TPT"/>
    <property type="match status" value="1"/>
</dbReference>
<feature type="transmembrane region" description="Helical" evidence="7">
    <location>
        <begin position="344"/>
        <end position="360"/>
    </location>
</feature>
<gene>
    <name evidence="9" type="primary">SLC35E4</name>
    <name evidence="9" type="ORF">BLAG_LOCUS1998</name>
</gene>
<evidence type="ECO:0000313" key="10">
    <source>
        <dbReference type="Proteomes" id="UP000838412"/>
    </source>
</evidence>
<feature type="transmembrane region" description="Helical" evidence="7">
    <location>
        <begin position="289"/>
        <end position="314"/>
    </location>
</feature>
<feature type="transmembrane region" description="Helical" evidence="7">
    <location>
        <begin position="321"/>
        <end position="338"/>
    </location>
</feature>
<keyword evidence="3 7" id="KW-1133">Transmembrane helix</keyword>
<comment type="similarity">
    <text evidence="6">Belongs to the TPT transporter family. SLC35E subfamily.</text>
</comment>
<feature type="transmembrane region" description="Helical" evidence="7">
    <location>
        <begin position="133"/>
        <end position="155"/>
    </location>
</feature>
<evidence type="ECO:0000313" key="9">
    <source>
        <dbReference type="EMBL" id="CAH1233146.1"/>
    </source>
</evidence>